<name>A0ABD1M8B2_9FABA</name>
<dbReference type="AlphaFoldDB" id="A0ABD1M8B2"/>
<sequence>MFGKHHHVSLKDAANSTDLLGLNPFNKVVVGPVSPERYSLQVPSVHAKSDHPSQNGHENDIEDSISEIDVENIVGVGSSSELEEMDPPSNLLCELRSYQKQALYWMIQMEKGQSMDETTTLHPCWEAYHLADKDNAEDNAGLFSIR</sequence>
<dbReference type="Proteomes" id="UP001603857">
    <property type="component" value="Unassembled WGS sequence"/>
</dbReference>
<proteinExistence type="predicted"/>
<dbReference type="EMBL" id="JBGMDY010000006">
    <property type="protein sequence ID" value="KAL2331966.1"/>
    <property type="molecule type" value="Genomic_DNA"/>
</dbReference>
<accession>A0ABD1M8B2</accession>
<keyword evidence="3" id="KW-1185">Reference proteome</keyword>
<organism evidence="2 3">
    <name type="scientific">Flemingia macrophylla</name>
    <dbReference type="NCBI Taxonomy" id="520843"/>
    <lineage>
        <taxon>Eukaryota</taxon>
        <taxon>Viridiplantae</taxon>
        <taxon>Streptophyta</taxon>
        <taxon>Embryophyta</taxon>
        <taxon>Tracheophyta</taxon>
        <taxon>Spermatophyta</taxon>
        <taxon>Magnoliopsida</taxon>
        <taxon>eudicotyledons</taxon>
        <taxon>Gunneridae</taxon>
        <taxon>Pentapetalae</taxon>
        <taxon>rosids</taxon>
        <taxon>fabids</taxon>
        <taxon>Fabales</taxon>
        <taxon>Fabaceae</taxon>
        <taxon>Papilionoideae</taxon>
        <taxon>50 kb inversion clade</taxon>
        <taxon>NPAAA clade</taxon>
        <taxon>indigoferoid/millettioid clade</taxon>
        <taxon>Phaseoleae</taxon>
        <taxon>Flemingia</taxon>
    </lineage>
</organism>
<evidence type="ECO:0000313" key="3">
    <source>
        <dbReference type="Proteomes" id="UP001603857"/>
    </source>
</evidence>
<evidence type="ECO:0000313" key="2">
    <source>
        <dbReference type="EMBL" id="KAL2331966.1"/>
    </source>
</evidence>
<comment type="caution">
    <text evidence="2">The sequence shown here is derived from an EMBL/GenBank/DDBJ whole genome shotgun (WGS) entry which is preliminary data.</text>
</comment>
<protein>
    <submittedName>
        <fullName evidence="2">Uncharacterized protein</fullName>
    </submittedName>
</protein>
<feature type="region of interest" description="Disordered" evidence="1">
    <location>
        <begin position="42"/>
        <end position="68"/>
    </location>
</feature>
<gene>
    <name evidence="2" type="ORF">Fmac_019547</name>
</gene>
<evidence type="ECO:0000256" key="1">
    <source>
        <dbReference type="SAM" id="MobiDB-lite"/>
    </source>
</evidence>
<reference evidence="2 3" key="1">
    <citation type="submission" date="2024-08" db="EMBL/GenBank/DDBJ databases">
        <title>Insights into the chromosomal genome structure of Flemingia macrophylla.</title>
        <authorList>
            <person name="Ding Y."/>
            <person name="Zhao Y."/>
            <person name="Bi W."/>
            <person name="Wu M."/>
            <person name="Zhao G."/>
            <person name="Gong Y."/>
            <person name="Li W."/>
            <person name="Zhang P."/>
        </authorList>
    </citation>
    <scope>NUCLEOTIDE SEQUENCE [LARGE SCALE GENOMIC DNA]</scope>
    <source>
        <strain evidence="2">DYQJB</strain>
        <tissue evidence="2">Leaf</tissue>
    </source>
</reference>